<dbReference type="OrthoDB" id="312674at2759"/>
<evidence type="ECO:0000259" key="5">
    <source>
        <dbReference type="PROSITE" id="PS50067"/>
    </source>
</evidence>
<name>G0QR89_ICHMU</name>
<sequence>MQQTNSQEYPILVTIRVRPQAETQKKNSIKILDEKNIVIQNNDQTHQFKFSKIFKQSNSQLEIFQSICQPILFHAIQGQNASFLVYGQTGTGKTHTMGFHSNNYLQEPGIIQHSIKFLFDYFQKQKQVWEINLSFMQIYIEEIFDLLNPDGQKLQIREDTESNEVYVQNLITVPVKNQEQALKLIEAGLQYRMQGSQNINSLSSRSHTILNITIQQKITYNEYLVSNIAFVDLAGSERIKKSQSTGIRMEEAKKINSSLSALSSVISQLYKQQSYIDYRSSKLTRILQNCLNNQSKIALIATLEPSEENSFESYSTLLFASRCQDIQQLPSQSLSNIYQIGNKQDMEIKELKDKILYYQISEDKQNQKDNCKNECIKIAKNLQFVNNIQINKYYNLKFLLFNLIYYQIGITKYRTTFKQNWQQQQFFLRI</sequence>
<dbReference type="InterPro" id="IPR036961">
    <property type="entry name" value="Kinesin_motor_dom_sf"/>
</dbReference>
<keyword evidence="7" id="KW-1185">Reference proteome</keyword>
<dbReference type="eggNOG" id="KOG0242">
    <property type="taxonomic scope" value="Eukaryota"/>
</dbReference>
<dbReference type="InParanoid" id="G0QR89"/>
<evidence type="ECO:0000256" key="3">
    <source>
        <dbReference type="ARBA" id="ARBA00023175"/>
    </source>
</evidence>
<dbReference type="Proteomes" id="UP000008983">
    <property type="component" value="Unassembled WGS sequence"/>
</dbReference>
<keyword evidence="4" id="KW-0547">Nucleotide-binding</keyword>
<evidence type="ECO:0000313" key="6">
    <source>
        <dbReference type="EMBL" id="EGR32241.1"/>
    </source>
</evidence>
<dbReference type="GeneID" id="14908419"/>
<keyword evidence="1" id="KW-0493">Microtubule</keyword>
<organism evidence="6 7">
    <name type="scientific">Ichthyophthirius multifiliis</name>
    <name type="common">White spot disease agent</name>
    <name type="synonym">Ich</name>
    <dbReference type="NCBI Taxonomy" id="5932"/>
    <lineage>
        <taxon>Eukaryota</taxon>
        <taxon>Sar</taxon>
        <taxon>Alveolata</taxon>
        <taxon>Ciliophora</taxon>
        <taxon>Intramacronucleata</taxon>
        <taxon>Oligohymenophorea</taxon>
        <taxon>Hymenostomatida</taxon>
        <taxon>Ophryoglenina</taxon>
        <taxon>Ichthyophthirius</taxon>
    </lineage>
</organism>
<comment type="similarity">
    <text evidence="4">Belongs to the TRAFAC class myosin-kinesin ATPase superfamily. Kinesin family.</text>
</comment>
<dbReference type="STRING" id="857967.G0QR89"/>
<dbReference type="PANTHER" id="PTHR47968:SF36">
    <property type="entry name" value="KINESIN HEAVY CHAIN ISOFORM X1"/>
    <property type="match status" value="1"/>
</dbReference>
<protein>
    <submittedName>
        <fullName evidence="6">Kinesin motor domain protein</fullName>
    </submittedName>
</protein>
<keyword evidence="3 4" id="KW-0505">Motor protein</keyword>
<evidence type="ECO:0000313" key="7">
    <source>
        <dbReference type="Proteomes" id="UP000008983"/>
    </source>
</evidence>
<keyword evidence="2" id="KW-0175">Coiled coil</keyword>
<dbReference type="OMA" id="AIHIVPA"/>
<dbReference type="PRINTS" id="PR00380">
    <property type="entry name" value="KINESINHEAVY"/>
</dbReference>
<evidence type="ECO:0000256" key="4">
    <source>
        <dbReference type="PROSITE-ProRule" id="PRU00283"/>
    </source>
</evidence>
<dbReference type="GO" id="GO:0008017">
    <property type="term" value="F:microtubule binding"/>
    <property type="evidence" value="ECO:0007669"/>
    <property type="project" value="InterPro"/>
</dbReference>
<dbReference type="RefSeq" id="XP_004035727.1">
    <property type="nucleotide sequence ID" value="XM_004035679.1"/>
</dbReference>
<dbReference type="SMART" id="SM00129">
    <property type="entry name" value="KISc"/>
    <property type="match status" value="1"/>
</dbReference>
<dbReference type="GO" id="GO:0003777">
    <property type="term" value="F:microtubule motor activity"/>
    <property type="evidence" value="ECO:0007669"/>
    <property type="project" value="InterPro"/>
</dbReference>
<dbReference type="CDD" id="cd00106">
    <property type="entry name" value="KISc"/>
    <property type="match status" value="1"/>
</dbReference>
<dbReference type="Pfam" id="PF00225">
    <property type="entry name" value="Kinesin"/>
    <property type="match status" value="1"/>
</dbReference>
<dbReference type="PANTHER" id="PTHR47968">
    <property type="entry name" value="CENTROMERE PROTEIN E"/>
    <property type="match status" value="1"/>
</dbReference>
<dbReference type="InterPro" id="IPR027417">
    <property type="entry name" value="P-loop_NTPase"/>
</dbReference>
<dbReference type="GO" id="GO:0005874">
    <property type="term" value="C:microtubule"/>
    <property type="evidence" value="ECO:0007669"/>
    <property type="project" value="UniProtKB-KW"/>
</dbReference>
<accession>G0QR89</accession>
<evidence type="ECO:0000256" key="2">
    <source>
        <dbReference type="ARBA" id="ARBA00023054"/>
    </source>
</evidence>
<dbReference type="InterPro" id="IPR027640">
    <property type="entry name" value="Kinesin-like_fam"/>
</dbReference>
<dbReference type="EMBL" id="GL983744">
    <property type="protein sequence ID" value="EGR32241.1"/>
    <property type="molecule type" value="Genomic_DNA"/>
</dbReference>
<reference evidence="6 7" key="1">
    <citation type="submission" date="2011-07" db="EMBL/GenBank/DDBJ databases">
        <authorList>
            <person name="Coyne R."/>
            <person name="Brami D."/>
            <person name="Johnson J."/>
            <person name="Hostetler J."/>
            <person name="Hannick L."/>
            <person name="Clark T."/>
            <person name="Cassidy-Hanley D."/>
            <person name="Inman J."/>
        </authorList>
    </citation>
    <scope>NUCLEOTIDE SEQUENCE [LARGE SCALE GENOMIC DNA]</scope>
    <source>
        <strain evidence="6 7">G5</strain>
    </source>
</reference>
<dbReference type="SUPFAM" id="SSF52540">
    <property type="entry name" value="P-loop containing nucleoside triphosphate hydrolases"/>
    <property type="match status" value="1"/>
</dbReference>
<keyword evidence="4" id="KW-0067">ATP-binding</keyword>
<feature type="binding site" evidence="4">
    <location>
        <begin position="87"/>
        <end position="94"/>
    </location>
    <ligand>
        <name>ATP</name>
        <dbReference type="ChEBI" id="CHEBI:30616"/>
    </ligand>
</feature>
<gene>
    <name evidence="6" type="ORF">IMG5_090800</name>
</gene>
<dbReference type="GO" id="GO:0007018">
    <property type="term" value="P:microtubule-based movement"/>
    <property type="evidence" value="ECO:0007669"/>
    <property type="project" value="InterPro"/>
</dbReference>
<dbReference type="GO" id="GO:0005524">
    <property type="term" value="F:ATP binding"/>
    <property type="evidence" value="ECO:0007669"/>
    <property type="project" value="UniProtKB-UniRule"/>
</dbReference>
<dbReference type="Gene3D" id="3.40.850.10">
    <property type="entry name" value="Kinesin motor domain"/>
    <property type="match status" value="1"/>
</dbReference>
<proteinExistence type="inferred from homology"/>
<dbReference type="PROSITE" id="PS50067">
    <property type="entry name" value="KINESIN_MOTOR_2"/>
    <property type="match status" value="1"/>
</dbReference>
<dbReference type="AlphaFoldDB" id="G0QR89"/>
<dbReference type="InterPro" id="IPR001752">
    <property type="entry name" value="Kinesin_motor_dom"/>
</dbReference>
<evidence type="ECO:0000256" key="1">
    <source>
        <dbReference type="ARBA" id="ARBA00022701"/>
    </source>
</evidence>
<feature type="domain" description="Kinesin motor" evidence="5">
    <location>
        <begin position="10"/>
        <end position="326"/>
    </location>
</feature>